<dbReference type="InterPro" id="IPR013658">
    <property type="entry name" value="SGL"/>
</dbReference>
<proteinExistence type="inferred from homology"/>
<keyword evidence="3" id="KW-0479">Metal-binding</keyword>
<protein>
    <submittedName>
        <fullName evidence="5">Sugar lactone lactonase YvrE</fullName>
    </submittedName>
</protein>
<dbReference type="SUPFAM" id="SSF63829">
    <property type="entry name" value="Calcium-dependent phosphotriesterase"/>
    <property type="match status" value="1"/>
</dbReference>
<comment type="caution">
    <text evidence="5">The sequence shown here is derived from an EMBL/GenBank/DDBJ whole genome shotgun (WGS) entry which is preliminary data.</text>
</comment>
<feature type="binding site" evidence="3">
    <location>
        <position position="113"/>
    </location>
    <ligand>
        <name>substrate</name>
    </ligand>
</feature>
<evidence type="ECO:0000313" key="6">
    <source>
        <dbReference type="Proteomes" id="UP000244060"/>
    </source>
</evidence>
<reference evidence="5 6" key="1">
    <citation type="submission" date="2018-04" db="EMBL/GenBank/DDBJ databases">
        <title>Genomic Encyclopedia of Type Strains, Phase III (KMG-III): the genomes of soil and plant-associated and newly described type strains.</title>
        <authorList>
            <person name="Whitman W."/>
        </authorList>
    </citation>
    <scope>NUCLEOTIDE SEQUENCE [LARGE SCALE GENOMIC DNA]</scope>
    <source>
        <strain evidence="5 6">KA25</strain>
    </source>
</reference>
<dbReference type="RefSeq" id="WP_108220637.1">
    <property type="nucleotide sequence ID" value="NZ_CP090022.1"/>
</dbReference>
<dbReference type="GO" id="GO:0005509">
    <property type="term" value="F:calcium ion binding"/>
    <property type="evidence" value="ECO:0007669"/>
    <property type="project" value="TreeGrafter"/>
</dbReference>
<dbReference type="InterPro" id="IPR011042">
    <property type="entry name" value="6-blade_b-propeller_TolB-like"/>
</dbReference>
<dbReference type="PANTHER" id="PTHR10907">
    <property type="entry name" value="REGUCALCIN"/>
    <property type="match status" value="1"/>
</dbReference>
<keyword evidence="6" id="KW-1185">Reference proteome</keyword>
<organism evidence="5 6">
    <name type="scientific">Cereibacter azotoformans</name>
    <dbReference type="NCBI Taxonomy" id="43057"/>
    <lineage>
        <taxon>Bacteria</taxon>
        <taxon>Pseudomonadati</taxon>
        <taxon>Pseudomonadota</taxon>
        <taxon>Alphaproteobacteria</taxon>
        <taxon>Rhodobacterales</taxon>
        <taxon>Paracoccaceae</taxon>
        <taxon>Cereibacter</taxon>
    </lineage>
</organism>
<keyword evidence="3" id="KW-0862">Zinc</keyword>
<dbReference type="AlphaFoldDB" id="A0A2T5K9Z8"/>
<feature type="binding site" evidence="3">
    <location>
        <position position="188"/>
    </location>
    <ligand>
        <name>a divalent metal cation</name>
        <dbReference type="ChEBI" id="CHEBI:60240"/>
    </ligand>
</feature>
<comment type="similarity">
    <text evidence="1">Belongs to the SMP-30/CGR1 family.</text>
</comment>
<dbReference type="GO" id="GO:0019853">
    <property type="term" value="P:L-ascorbic acid biosynthetic process"/>
    <property type="evidence" value="ECO:0007669"/>
    <property type="project" value="TreeGrafter"/>
</dbReference>
<evidence type="ECO:0000256" key="2">
    <source>
        <dbReference type="PIRSR" id="PIRSR605511-1"/>
    </source>
</evidence>
<dbReference type="PRINTS" id="PR01790">
    <property type="entry name" value="SMP30FAMILY"/>
</dbReference>
<comment type="cofactor">
    <cofactor evidence="3">
        <name>Zn(2+)</name>
        <dbReference type="ChEBI" id="CHEBI:29105"/>
    </cofactor>
    <text evidence="3">Binds 1 divalent metal cation per subunit.</text>
</comment>
<dbReference type="InterPro" id="IPR005511">
    <property type="entry name" value="SMP-30"/>
</dbReference>
<dbReference type="EMBL" id="QAOT01000005">
    <property type="protein sequence ID" value="PTR19244.1"/>
    <property type="molecule type" value="Genomic_DNA"/>
</dbReference>
<sequence>MILDARPCTLGEGAFWHPERREPFWFDIAAGKLLARIRDEPAEWSFGEAVSAAGWIDRDRLLIASETGLWRFAIETGQRERIVALEEDCSGTRSNDGRTDPAGGFWISTMGKEAEPGAGAIYRFHEGRISRLFANLTIPNAICFAPDGRRAYFADTPRSCLMTVALDAEGWPRGEPALFAHLPGLSPDGAVTDAEGGIWSAQWGAGRVARYRPDGRFDRALDLPAPQVTCPCLTEGGRMIVTSAREGMSEAALMDHPLSGQTFELEAGVEGVPAPRLRL</sequence>
<evidence type="ECO:0000259" key="4">
    <source>
        <dbReference type="Pfam" id="PF08450"/>
    </source>
</evidence>
<evidence type="ECO:0000313" key="5">
    <source>
        <dbReference type="EMBL" id="PTR19244.1"/>
    </source>
</evidence>
<feature type="binding site" evidence="3">
    <location>
        <position position="140"/>
    </location>
    <ligand>
        <name>a divalent metal cation</name>
        <dbReference type="ChEBI" id="CHEBI:60240"/>
    </ligand>
</feature>
<feature type="binding site" evidence="3">
    <location>
        <position position="12"/>
    </location>
    <ligand>
        <name>a divalent metal cation</name>
        <dbReference type="ChEBI" id="CHEBI:60240"/>
    </ligand>
</feature>
<evidence type="ECO:0000256" key="1">
    <source>
        <dbReference type="ARBA" id="ARBA00008853"/>
    </source>
</evidence>
<dbReference type="OrthoDB" id="2633250at2"/>
<feature type="domain" description="SMP-30/Gluconolactonase/LRE-like region" evidence="4">
    <location>
        <begin position="10"/>
        <end position="245"/>
    </location>
</feature>
<feature type="binding site" evidence="3">
    <location>
        <position position="95"/>
    </location>
    <ligand>
        <name>substrate</name>
    </ligand>
</feature>
<dbReference type="Pfam" id="PF08450">
    <property type="entry name" value="SGL"/>
    <property type="match status" value="1"/>
</dbReference>
<accession>A0A2T5K9Z8</accession>
<name>A0A2T5K9Z8_9RHOB</name>
<feature type="active site" description="Proton donor/acceptor" evidence="2">
    <location>
        <position position="188"/>
    </location>
</feature>
<gene>
    <name evidence="5" type="ORF">C8J28_10585</name>
</gene>
<dbReference type="PANTHER" id="PTHR10907:SF47">
    <property type="entry name" value="REGUCALCIN"/>
    <property type="match status" value="1"/>
</dbReference>
<dbReference type="Gene3D" id="2.120.10.30">
    <property type="entry name" value="TolB, C-terminal domain"/>
    <property type="match status" value="1"/>
</dbReference>
<feature type="binding site" evidence="3">
    <location>
        <position position="93"/>
    </location>
    <ligand>
        <name>substrate</name>
    </ligand>
</feature>
<dbReference type="Proteomes" id="UP000244060">
    <property type="component" value="Unassembled WGS sequence"/>
</dbReference>
<dbReference type="GO" id="GO:0004341">
    <property type="term" value="F:gluconolactonase activity"/>
    <property type="evidence" value="ECO:0007669"/>
    <property type="project" value="TreeGrafter"/>
</dbReference>
<evidence type="ECO:0000256" key="3">
    <source>
        <dbReference type="PIRSR" id="PIRSR605511-2"/>
    </source>
</evidence>